<dbReference type="EMBL" id="QICL01000018">
    <property type="protein sequence ID" value="PXV62627.1"/>
    <property type="molecule type" value="Genomic_DNA"/>
</dbReference>
<keyword evidence="4" id="KW-0255">Endonuclease</keyword>
<feature type="domain" description="NUMOD4" evidence="2">
    <location>
        <begin position="7"/>
        <end position="46"/>
    </location>
</feature>
<reference evidence="4 5" key="1">
    <citation type="submission" date="2018-03" db="EMBL/GenBank/DDBJ databases">
        <title>Genomic Encyclopedia of Archaeal and Bacterial Type Strains, Phase II (KMG-II): from individual species to whole genera.</title>
        <authorList>
            <person name="Goeker M."/>
        </authorList>
    </citation>
    <scope>NUCLEOTIDE SEQUENCE [LARGE SCALE GENOMIC DNA]</scope>
    <source>
        <strain evidence="4 5">DSM 100214</strain>
    </source>
</reference>
<sequence length="168" mass="19437">MTTIKSNIPGFDNYYVTLDGKVFNLNTGKYLKPQKHPRGYLRVCLYADLKPKMESIHRIVAKAYLSNPNNLPCVMHLDDNPKNNHVSNLRWATHQENMADRDSKDRQAKGELHGHYGKYGEKHNASKLSDTERKEICKKYSTGNYRYRELSAEYGVSQRQIGNIVKTF</sequence>
<gene>
    <name evidence="4" type="ORF">CLV62_11814</name>
</gene>
<dbReference type="Pfam" id="PF13392">
    <property type="entry name" value="HNH_3"/>
    <property type="match status" value="1"/>
</dbReference>
<dbReference type="GO" id="GO:0004519">
    <property type="term" value="F:endonuclease activity"/>
    <property type="evidence" value="ECO:0007669"/>
    <property type="project" value="UniProtKB-KW"/>
</dbReference>
<dbReference type="Gene3D" id="3.90.75.20">
    <property type="match status" value="1"/>
</dbReference>
<comment type="caution">
    <text evidence="4">The sequence shown here is derived from an EMBL/GenBank/DDBJ whole genome shotgun (WGS) entry which is preliminary data.</text>
</comment>
<evidence type="ECO:0000259" key="3">
    <source>
        <dbReference type="Pfam" id="PF13392"/>
    </source>
</evidence>
<dbReference type="Proteomes" id="UP000247973">
    <property type="component" value="Unassembled WGS sequence"/>
</dbReference>
<evidence type="ECO:0000259" key="2">
    <source>
        <dbReference type="Pfam" id="PF07463"/>
    </source>
</evidence>
<keyword evidence="4" id="KW-0378">Hydrolase</keyword>
<keyword evidence="4" id="KW-0540">Nuclease</keyword>
<dbReference type="SUPFAM" id="SSF54060">
    <property type="entry name" value="His-Me finger endonucleases"/>
    <property type="match status" value="1"/>
</dbReference>
<dbReference type="GO" id="GO:0016788">
    <property type="term" value="F:hydrolase activity, acting on ester bonds"/>
    <property type="evidence" value="ECO:0007669"/>
    <property type="project" value="InterPro"/>
</dbReference>
<feature type="region of interest" description="Disordered" evidence="1">
    <location>
        <begin position="96"/>
        <end position="127"/>
    </location>
</feature>
<evidence type="ECO:0000313" key="4">
    <source>
        <dbReference type="EMBL" id="PXV62627.1"/>
    </source>
</evidence>
<accession>A0A2V3PMB0</accession>
<dbReference type="OrthoDB" id="6631788at2"/>
<dbReference type="AlphaFoldDB" id="A0A2V3PMB0"/>
<evidence type="ECO:0000256" key="1">
    <source>
        <dbReference type="SAM" id="MobiDB-lite"/>
    </source>
</evidence>
<protein>
    <submittedName>
        <fullName evidence="4">HNH endonuclease</fullName>
    </submittedName>
</protein>
<dbReference type="InterPro" id="IPR010902">
    <property type="entry name" value="NUMOD4"/>
</dbReference>
<feature type="domain" description="HNH nuclease" evidence="3">
    <location>
        <begin position="73"/>
        <end position="98"/>
    </location>
</feature>
<evidence type="ECO:0000313" key="5">
    <source>
        <dbReference type="Proteomes" id="UP000247973"/>
    </source>
</evidence>
<organism evidence="4 5">
    <name type="scientific">Dysgonomonas alginatilytica</name>
    <dbReference type="NCBI Taxonomy" id="1605892"/>
    <lineage>
        <taxon>Bacteria</taxon>
        <taxon>Pseudomonadati</taxon>
        <taxon>Bacteroidota</taxon>
        <taxon>Bacteroidia</taxon>
        <taxon>Bacteroidales</taxon>
        <taxon>Dysgonomonadaceae</taxon>
        <taxon>Dysgonomonas</taxon>
    </lineage>
</organism>
<proteinExistence type="predicted"/>
<dbReference type="Pfam" id="PF07463">
    <property type="entry name" value="NUMOD4"/>
    <property type="match status" value="1"/>
</dbReference>
<name>A0A2V3PMB0_9BACT</name>
<keyword evidence="5" id="KW-1185">Reference proteome</keyword>
<dbReference type="Gene3D" id="1.10.10.60">
    <property type="entry name" value="Homeodomain-like"/>
    <property type="match status" value="1"/>
</dbReference>
<dbReference type="RefSeq" id="WP_110311300.1">
    <property type="nucleotide sequence ID" value="NZ_QICL01000018.1"/>
</dbReference>
<dbReference type="InterPro" id="IPR003615">
    <property type="entry name" value="HNH_nuc"/>
</dbReference>
<feature type="compositionally biased region" description="Basic and acidic residues" evidence="1">
    <location>
        <begin position="97"/>
        <end position="127"/>
    </location>
</feature>
<dbReference type="InterPro" id="IPR044925">
    <property type="entry name" value="His-Me_finger_sf"/>
</dbReference>